<dbReference type="InterPro" id="IPR004161">
    <property type="entry name" value="EFTu-like_2"/>
</dbReference>
<keyword evidence="10" id="KW-0460">Magnesium</keyword>
<accession>A0A0L0C806</accession>
<keyword evidence="8" id="KW-0251">Elongation factor</keyword>
<dbReference type="InterPro" id="IPR033720">
    <property type="entry name" value="EFTU_2"/>
</dbReference>
<keyword evidence="9" id="KW-0378">Hydrolase</keyword>
<dbReference type="Proteomes" id="UP000037069">
    <property type="component" value="Unassembled WGS sequence"/>
</dbReference>
<dbReference type="STRING" id="7375.A0A0L0C806"/>
<dbReference type="PROSITE" id="PS00301">
    <property type="entry name" value="G_TR_1"/>
    <property type="match status" value="1"/>
</dbReference>
<comment type="subcellular location">
    <subcellularLocation>
        <location evidence="1">Cytoplasm</location>
    </subcellularLocation>
</comment>
<evidence type="ECO:0000256" key="8">
    <source>
        <dbReference type="ARBA" id="ARBA00022768"/>
    </source>
</evidence>
<evidence type="ECO:0000256" key="7">
    <source>
        <dbReference type="ARBA" id="ARBA00022741"/>
    </source>
</evidence>
<dbReference type="EC" id="3.6.5.3" evidence="4"/>
<dbReference type="InterPro" id="IPR009001">
    <property type="entry name" value="Transl_elong_EF1A/Init_IF2_C"/>
</dbReference>
<evidence type="ECO:0000256" key="6">
    <source>
        <dbReference type="ARBA" id="ARBA00022723"/>
    </source>
</evidence>
<dbReference type="SUPFAM" id="SSF50465">
    <property type="entry name" value="EF-Tu/eEF-1alpha/eIF2-gamma C-terminal domain"/>
    <property type="match status" value="1"/>
</dbReference>
<dbReference type="InterPro" id="IPR005225">
    <property type="entry name" value="Small_GTP-bd"/>
</dbReference>
<dbReference type="CDD" id="cd03697">
    <property type="entry name" value="EFTU_II"/>
    <property type="match status" value="1"/>
</dbReference>
<dbReference type="GO" id="GO:0046872">
    <property type="term" value="F:metal ion binding"/>
    <property type="evidence" value="ECO:0007669"/>
    <property type="project" value="UniProtKB-KW"/>
</dbReference>
<evidence type="ECO:0000256" key="4">
    <source>
        <dbReference type="ARBA" id="ARBA00011986"/>
    </source>
</evidence>
<dbReference type="SUPFAM" id="SSF50447">
    <property type="entry name" value="Translation proteins"/>
    <property type="match status" value="1"/>
</dbReference>
<comment type="caution">
    <text evidence="14">The sequence shown here is derived from an EMBL/GenBank/DDBJ whole genome shotgun (WGS) entry which is preliminary data.</text>
</comment>
<keyword evidence="11" id="KW-0648">Protein biosynthesis</keyword>
<dbReference type="AlphaFoldDB" id="A0A0L0C806"/>
<dbReference type="InterPro" id="IPR009000">
    <property type="entry name" value="Transl_B-barrel_sf"/>
</dbReference>
<proteinExistence type="inferred from homology"/>
<comment type="subunit">
    <text evidence="3">Monomer.</text>
</comment>
<dbReference type="FunFam" id="3.40.50.300:FF:000576">
    <property type="entry name" value="Elongation factor Tu"/>
    <property type="match status" value="1"/>
</dbReference>
<evidence type="ECO:0000256" key="11">
    <source>
        <dbReference type="ARBA" id="ARBA00022917"/>
    </source>
</evidence>
<reference evidence="14 15" key="1">
    <citation type="journal article" date="2015" name="Nat. Commun.">
        <title>Lucilia cuprina genome unlocks parasitic fly biology to underpin future interventions.</title>
        <authorList>
            <person name="Anstead C.A."/>
            <person name="Korhonen P.K."/>
            <person name="Young N.D."/>
            <person name="Hall R.S."/>
            <person name="Jex A.R."/>
            <person name="Murali S.C."/>
            <person name="Hughes D.S."/>
            <person name="Lee S.F."/>
            <person name="Perry T."/>
            <person name="Stroehlein A.J."/>
            <person name="Ansell B.R."/>
            <person name="Breugelmans B."/>
            <person name="Hofmann A."/>
            <person name="Qu J."/>
            <person name="Dugan S."/>
            <person name="Lee S.L."/>
            <person name="Chao H."/>
            <person name="Dinh H."/>
            <person name="Han Y."/>
            <person name="Doddapaneni H.V."/>
            <person name="Worley K.C."/>
            <person name="Muzny D.M."/>
            <person name="Ioannidis P."/>
            <person name="Waterhouse R.M."/>
            <person name="Zdobnov E.M."/>
            <person name="James P.J."/>
            <person name="Bagnall N.H."/>
            <person name="Kotze A.C."/>
            <person name="Gibbs R.A."/>
            <person name="Richards S."/>
            <person name="Batterham P."/>
            <person name="Gasser R.B."/>
        </authorList>
    </citation>
    <scope>NUCLEOTIDE SEQUENCE [LARGE SCALE GENOMIC DNA]</scope>
    <source>
        <strain evidence="14 15">LS</strain>
        <tissue evidence="14">Full body</tissue>
    </source>
</reference>
<dbReference type="Pfam" id="PF00009">
    <property type="entry name" value="GTP_EFTU"/>
    <property type="match status" value="1"/>
</dbReference>
<evidence type="ECO:0000256" key="1">
    <source>
        <dbReference type="ARBA" id="ARBA00004496"/>
    </source>
</evidence>
<dbReference type="InterPro" id="IPR050055">
    <property type="entry name" value="EF-Tu_GTPase"/>
</dbReference>
<dbReference type="PANTHER" id="PTHR43721">
    <property type="entry name" value="ELONGATION FACTOR TU-RELATED"/>
    <property type="match status" value="1"/>
</dbReference>
<evidence type="ECO:0000256" key="5">
    <source>
        <dbReference type="ARBA" id="ARBA00022490"/>
    </source>
</evidence>
<name>A0A0L0C806_LUCCU</name>
<dbReference type="Gene3D" id="3.40.50.300">
    <property type="entry name" value="P-loop containing nucleotide triphosphate hydrolases"/>
    <property type="match status" value="1"/>
</dbReference>
<dbReference type="CDD" id="cd01884">
    <property type="entry name" value="EF_Tu"/>
    <property type="match status" value="1"/>
</dbReference>
<protein>
    <recommendedName>
        <fullName evidence="4">protein-synthesizing GTPase</fullName>
        <ecNumber evidence="4">3.6.5.3</ecNumber>
    </recommendedName>
</protein>
<dbReference type="CDD" id="cd03706">
    <property type="entry name" value="mtEFTU_III"/>
    <property type="match status" value="1"/>
</dbReference>
<dbReference type="InterPro" id="IPR004160">
    <property type="entry name" value="Transl_elong_EFTu/EF1A_C"/>
</dbReference>
<dbReference type="NCBIfam" id="NF009373">
    <property type="entry name" value="PRK12736.1"/>
    <property type="match status" value="1"/>
</dbReference>
<sequence length="485" mass="53213">MQLPYCISMRTLLLRLRSNFFKPTEQVHWRRVLNPVCCVNLSNSYSSRAFLRNLATSNCNTGILGFIRPYSSSPNVAALDGEKPHCNIGTIGHVDHGKTTLTAAITRVLSKKGLADFVSYDQIDRAPEEKARGITINACHIGYATPQRTYAHTDCPGHADYIKNMISGASQMDGAILVVAATDGQMPQTREHLLLAKQVGIEKIIIFINKADLVDQEVLELVEIEMREMLTDFGFDGLNSPVICGSALLALRDDTSPFGVPSIEKLVDSIDSYVPTPKRDFDSPFILPIDNAFTVPGRGTVVVGTIKRGTIIKNAECDLLGFNQNIKTSVGDIQIFRKSIPKAVAGENIGALLRGVKISSVERGMLLCAQGSEDISNHYLGSMYLLSRAEGGRSKPMLSKYIQQLFSVTWNVPARIDMIPANSMLMPGEHANVRITLLRKMVMTNGQAFTIRENGATVATGMILERKPSIDLPKNKLSKAIVNYD</sequence>
<evidence type="ECO:0000256" key="2">
    <source>
        <dbReference type="ARBA" id="ARBA00007249"/>
    </source>
</evidence>
<comment type="similarity">
    <text evidence="2">Belongs to the TRAFAC class translation factor GTPase superfamily. Classic translation factor GTPase family. EF-Tu/EF-1A subfamily.</text>
</comment>
<dbReference type="GO" id="GO:0070125">
    <property type="term" value="P:mitochondrial translational elongation"/>
    <property type="evidence" value="ECO:0007669"/>
    <property type="project" value="TreeGrafter"/>
</dbReference>
<dbReference type="OMA" id="PFDRIDR"/>
<dbReference type="PROSITE" id="PS51722">
    <property type="entry name" value="G_TR_2"/>
    <property type="match status" value="1"/>
</dbReference>
<dbReference type="PRINTS" id="PR00315">
    <property type="entry name" value="ELONGATNFCT"/>
</dbReference>
<dbReference type="FunFam" id="2.40.30.10:FF:000085">
    <property type="entry name" value="Elongation factor Tu"/>
    <property type="match status" value="1"/>
</dbReference>
<evidence type="ECO:0000256" key="3">
    <source>
        <dbReference type="ARBA" id="ARBA00011245"/>
    </source>
</evidence>
<dbReference type="GO" id="GO:0003746">
    <property type="term" value="F:translation elongation factor activity"/>
    <property type="evidence" value="ECO:0007669"/>
    <property type="project" value="UniProtKB-KW"/>
</dbReference>
<dbReference type="InterPro" id="IPR041709">
    <property type="entry name" value="EF-Tu_GTP-bd"/>
</dbReference>
<dbReference type="Gene3D" id="2.40.30.10">
    <property type="entry name" value="Translation factors"/>
    <property type="match status" value="2"/>
</dbReference>
<dbReference type="NCBIfam" id="TIGR00231">
    <property type="entry name" value="small_GTP"/>
    <property type="match status" value="1"/>
</dbReference>
<dbReference type="GO" id="GO:0005525">
    <property type="term" value="F:GTP binding"/>
    <property type="evidence" value="ECO:0007669"/>
    <property type="project" value="UniProtKB-KW"/>
</dbReference>
<evidence type="ECO:0000256" key="9">
    <source>
        <dbReference type="ARBA" id="ARBA00022801"/>
    </source>
</evidence>
<keyword evidence="7" id="KW-0547">Nucleotide-binding</keyword>
<feature type="domain" description="Tr-type G" evidence="13">
    <location>
        <begin position="83"/>
        <end position="278"/>
    </location>
</feature>
<evidence type="ECO:0000259" key="13">
    <source>
        <dbReference type="PROSITE" id="PS51722"/>
    </source>
</evidence>
<organism evidence="14 15">
    <name type="scientific">Lucilia cuprina</name>
    <name type="common">Green bottle fly</name>
    <name type="synonym">Australian sheep blowfly</name>
    <dbReference type="NCBI Taxonomy" id="7375"/>
    <lineage>
        <taxon>Eukaryota</taxon>
        <taxon>Metazoa</taxon>
        <taxon>Ecdysozoa</taxon>
        <taxon>Arthropoda</taxon>
        <taxon>Hexapoda</taxon>
        <taxon>Insecta</taxon>
        <taxon>Pterygota</taxon>
        <taxon>Neoptera</taxon>
        <taxon>Endopterygota</taxon>
        <taxon>Diptera</taxon>
        <taxon>Brachycera</taxon>
        <taxon>Muscomorpha</taxon>
        <taxon>Oestroidea</taxon>
        <taxon>Calliphoridae</taxon>
        <taxon>Luciliinae</taxon>
        <taxon>Lucilia</taxon>
    </lineage>
</organism>
<dbReference type="NCBIfam" id="NF009372">
    <property type="entry name" value="PRK12735.1"/>
    <property type="match status" value="1"/>
</dbReference>
<dbReference type="InterPro" id="IPR000795">
    <property type="entry name" value="T_Tr_GTP-bd_dom"/>
</dbReference>
<dbReference type="OrthoDB" id="2067at2759"/>
<dbReference type="EMBL" id="JRES01000780">
    <property type="protein sequence ID" value="KNC28386.1"/>
    <property type="molecule type" value="Genomic_DNA"/>
</dbReference>
<dbReference type="PANTHER" id="PTHR43721:SF2">
    <property type="entry name" value="ELONGATION FACTOR TU, MITOCHONDRIAL"/>
    <property type="match status" value="1"/>
</dbReference>
<dbReference type="GO" id="GO:0003924">
    <property type="term" value="F:GTPase activity"/>
    <property type="evidence" value="ECO:0007669"/>
    <property type="project" value="InterPro"/>
</dbReference>
<dbReference type="GO" id="GO:0005739">
    <property type="term" value="C:mitochondrion"/>
    <property type="evidence" value="ECO:0007669"/>
    <property type="project" value="TreeGrafter"/>
</dbReference>
<evidence type="ECO:0000256" key="10">
    <source>
        <dbReference type="ARBA" id="ARBA00022842"/>
    </source>
</evidence>
<evidence type="ECO:0000313" key="15">
    <source>
        <dbReference type="Proteomes" id="UP000037069"/>
    </source>
</evidence>
<dbReference type="Pfam" id="PF03143">
    <property type="entry name" value="GTP_EFTU_D3"/>
    <property type="match status" value="1"/>
</dbReference>
<gene>
    <name evidence="14" type="ORF">FF38_13174</name>
</gene>
<dbReference type="SUPFAM" id="SSF52540">
    <property type="entry name" value="P-loop containing nucleoside triphosphate hydrolases"/>
    <property type="match status" value="1"/>
</dbReference>
<keyword evidence="12" id="KW-0342">GTP-binding</keyword>
<keyword evidence="6" id="KW-0479">Metal-binding</keyword>
<dbReference type="Pfam" id="PF03144">
    <property type="entry name" value="GTP_EFTU_D2"/>
    <property type="match status" value="1"/>
</dbReference>
<keyword evidence="15" id="KW-1185">Reference proteome</keyword>
<dbReference type="InterPro" id="IPR027417">
    <property type="entry name" value="P-loop_NTPase"/>
</dbReference>
<evidence type="ECO:0000256" key="12">
    <source>
        <dbReference type="ARBA" id="ARBA00023134"/>
    </source>
</evidence>
<dbReference type="InterPro" id="IPR031157">
    <property type="entry name" value="G_TR_CS"/>
</dbReference>
<evidence type="ECO:0000313" key="14">
    <source>
        <dbReference type="EMBL" id="KNC28386.1"/>
    </source>
</evidence>
<dbReference type="NCBIfam" id="NF000766">
    <property type="entry name" value="PRK00049.1"/>
    <property type="match status" value="1"/>
</dbReference>
<keyword evidence="5" id="KW-0963">Cytoplasm</keyword>